<accession>A0ABU1Q117</accession>
<dbReference type="Proteomes" id="UP001268819">
    <property type="component" value="Unassembled WGS sequence"/>
</dbReference>
<organism evidence="1 2">
    <name type="scientific">Saccharothrix longispora</name>
    <dbReference type="NCBI Taxonomy" id="33920"/>
    <lineage>
        <taxon>Bacteria</taxon>
        <taxon>Bacillati</taxon>
        <taxon>Actinomycetota</taxon>
        <taxon>Actinomycetes</taxon>
        <taxon>Pseudonocardiales</taxon>
        <taxon>Pseudonocardiaceae</taxon>
        <taxon>Saccharothrix</taxon>
    </lineage>
</organism>
<evidence type="ECO:0000313" key="2">
    <source>
        <dbReference type="Proteomes" id="UP001268819"/>
    </source>
</evidence>
<dbReference type="EMBL" id="JAVDSG010000001">
    <property type="protein sequence ID" value="MDR6596576.1"/>
    <property type="molecule type" value="Genomic_DNA"/>
</dbReference>
<keyword evidence="2" id="KW-1185">Reference proteome</keyword>
<protein>
    <submittedName>
        <fullName evidence="1">Uncharacterized protein</fullName>
    </submittedName>
</protein>
<proteinExistence type="predicted"/>
<gene>
    <name evidence="1" type="ORF">J2S66_004960</name>
</gene>
<name>A0ABU1Q117_9PSEU</name>
<reference evidence="1 2" key="1">
    <citation type="submission" date="2023-07" db="EMBL/GenBank/DDBJ databases">
        <title>Sequencing the genomes of 1000 actinobacteria strains.</title>
        <authorList>
            <person name="Klenk H.-P."/>
        </authorList>
    </citation>
    <scope>NUCLEOTIDE SEQUENCE [LARGE SCALE GENOMIC DNA]</scope>
    <source>
        <strain evidence="1 2">DSM 43749</strain>
    </source>
</reference>
<dbReference type="RefSeq" id="WP_310309667.1">
    <property type="nucleotide sequence ID" value="NZ_BAAAXB010000001.1"/>
</dbReference>
<evidence type="ECO:0000313" key="1">
    <source>
        <dbReference type="EMBL" id="MDR6596576.1"/>
    </source>
</evidence>
<sequence length="96" mass="10195">MAAQAIRVLDDTPLRAWVDHGTATVHLAVGPPPDEVLVDLSLVGASRLADALRREVAVLEPTGYDCDECLDTGTLWTPMARGAVSMASCHCPAARR</sequence>
<comment type="caution">
    <text evidence="1">The sequence shown here is derived from an EMBL/GenBank/DDBJ whole genome shotgun (WGS) entry which is preliminary data.</text>
</comment>